<dbReference type="STRING" id="52560.SAMN04488082_11937"/>
<feature type="domain" description="DNA mismatch repair proteins mutS family" evidence="11">
    <location>
        <begin position="694"/>
        <end position="710"/>
    </location>
</feature>
<dbReference type="EMBL" id="FORX01000019">
    <property type="protein sequence ID" value="SFK28412.1"/>
    <property type="molecule type" value="Genomic_DNA"/>
</dbReference>
<feature type="binding site" evidence="9">
    <location>
        <begin position="620"/>
        <end position="627"/>
    </location>
    <ligand>
        <name>ATP</name>
        <dbReference type="ChEBI" id="CHEBI:30616"/>
    </ligand>
</feature>
<accession>A0A1I3Y9E9</accession>
<dbReference type="InterPro" id="IPR036678">
    <property type="entry name" value="MutS_con_dom_sf"/>
</dbReference>
<name>A0A1I3Y9E9_9BACT</name>
<evidence type="ECO:0000256" key="1">
    <source>
        <dbReference type="ARBA" id="ARBA00006271"/>
    </source>
</evidence>
<dbReference type="SMART" id="SM00533">
    <property type="entry name" value="MUTSd"/>
    <property type="match status" value="1"/>
</dbReference>
<dbReference type="PIRSF" id="PIRSF037677">
    <property type="entry name" value="DNA_mis_repair_Msh6"/>
    <property type="match status" value="1"/>
</dbReference>
<evidence type="ECO:0000256" key="5">
    <source>
        <dbReference type="ARBA" id="ARBA00022840"/>
    </source>
</evidence>
<dbReference type="NCBIfam" id="TIGR01070">
    <property type="entry name" value="mutS1"/>
    <property type="match status" value="1"/>
</dbReference>
<evidence type="ECO:0000256" key="10">
    <source>
        <dbReference type="RuleBase" id="RU003756"/>
    </source>
</evidence>
<comment type="function">
    <text evidence="8 9">This protein is involved in the repair of mismatches in DNA. It is possible that it carries out the mismatch recognition step. This protein has a weak ATPase activity.</text>
</comment>
<dbReference type="Gene3D" id="3.40.50.300">
    <property type="entry name" value="P-loop containing nucleotide triphosphate hydrolases"/>
    <property type="match status" value="1"/>
</dbReference>
<dbReference type="InterPro" id="IPR016151">
    <property type="entry name" value="DNA_mismatch_repair_MutS_N"/>
</dbReference>
<evidence type="ECO:0000256" key="2">
    <source>
        <dbReference type="ARBA" id="ARBA00021982"/>
    </source>
</evidence>
<dbReference type="HAMAP" id="MF_00096">
    <property type="entry name" value="MutS"/>
    <property type="match status" value="1"/>
</dbReference>
<evidence type="ECO:0000256" key="6">
    <source>
        <dbReference type="ARBA" id="ARBA00023125"/>
    </source>
</evidence>
<dbReference type="InterPro" id="IPR007860">
    <property type="entry name" value="DNA_mmatch_repair_MutS_con_dom"/>
</dbReference>
<dbReference type="GO" id="GO:0003684">
    <property type="term" value="F:damaged DNA binding"/>
    <property type="evidence" value="ECO:0007669"/>
    <property type="project" value="UniProtKB-UniRule"/>
</dbReference>
<evidence type="ECO:0000256" key="7">
    <source>
        <dbReference type="ARBA" id="ARBA00023204"/>
    </source>
</evidence>
<dbReference type="CDD" id="cd03284">
    <property type="entry name" value="ABC_MutS1"/>
    <property type="match status" value="1"/>
</dbReference>
<dbReference type="InterPro" id="IPR005748">
    <property type="entry name" value="DNA_mismatch_repair_MutS"/>
</dbReference>
<dbReference type="Gene3D" id="1.10.1420.10">
    <property type="match status" value="2"/>
</dbReference>
<keyword evidence="7 9" id="KW-0234">DNA repair</keyword>
<dbReference type="GO" id="GO:0140664">
    <property type="term" value="F:ATP-dependent DNA damage sensor activity"/>
    <property type="evidence" value="ECO:0007669"/>
    <property type="project" value="InterPro"/>
</dbReference>
<dbReference type="PANTHER" id="PTHR11361:SF34">
    <property type="entry name" value="DNA MISMATCH REPAIR PROTEIN MSH1, MITOCHONDRIAL"/>
    <property type="match status" value="1"/>
</dbReference>
<dbReference type="InterPro" id="IPR000432">
    <property type="entry name" value="DNA_mismatch_repair_MutS_C"/>
</dbReference>
<dbReference type="InterPro" id="IPR036187">
    <property type="entry name" value="DNA_mismatch_repair_MutS_sf"/>
</dbReference>
<comment type="similarity">
    <text evidence="1 9 10">Belongs to the DNA mismatch repair MutS family.</text>
</comment>
<dbReference type="InterPro" id="IPR027417">
    <property type="entry name" value="P-loop_NTPase"/>
</dbReference>
<dbReference type="Pfam" id="PF00488">
    <property type="entry name" value="MutS_V"/>
    <property type="match status" value="1"/>
</dbReference>
<proteinExistence type="inferred from homology"/>
<dbReference type="AlphaFoldDB" id="A0A1I3Y9E9"/>
<dbReference type="SUPFAM" id="SSF48334">
    <property type="entry name" value="DNA repair protein MutS, domain III"/>
    <property type="match status" value="1"/>
</dbReference>
<dbReference type="SUPFAM" id="SSF55271">
    <property type="entry name" value="DNA repair protein MutS, domain I"/>
    <property type="match status" value="1"/>
</dbReference>
<organism evidence="12 13">
    <name type="scientific">Desulfomicrobium apsheronum</name>
    <dbReference type="NCBI Taxonomy" id="52560"/>
    <lineage>
        <taxon>Bacteria</taxon>
        <taxon>Pseudomonadati</taxon>
        <taxon>Thermodesulfobacteriota</taxon>
        <taxon>Desulfovibrionia</taxon>
        <taxon>Desulfovibrionales</taxon>
        <taxon>Desulfomicrobiaceae</taxon>
        <taxon>Desulfomicrobium</taxon>
    </lineage>
</organism>
<dbReference type="GO" id="GO:0005524">
    <property type="term" value="F:ATP binding"/>
    <property type="evidence" value="ECO:0007669"/>
    <property type="project" value="UniProtKB-UniRule"/>
</dbReference>
<dbReference type="Pfam" id="PF01624">
    <property type="entry name" value="MutS_I"/>
    <property type="match status" value="1"/>
</dbReference>
<dbReference type="NCBIfam" id="NF003810">
    <property type="entry name" value="PRK05399.1"/>
    <property type="match status" value="1"/>
</dbReference>
<dbReference type="SMART" id="SM00534">
    <property type="entry name" value="MUTSac"/>
    <property type="match status" value="1"/>
</dbReference>
<keyword evidence="3 9" id="KW-0547">Nucleotide-binding</keyword>
<evidence type="ECO:0000256" key="4">
    <source>
        <dbReference type="ARBA" id="ARBA00022763"/>
    </source>
</evidence>
<dbReference type="Pfam" id="PF05192">
    <property type="entry name" value="MutS_III"/>
    <property type="match status" value="1"/>
</dbReference>
<keyword evidence="6 9" id="KW-0238">DNA-binding</keyword>
<dbReference type="Pfam" id="PF05190">
    <property type="entry name" value="MutS_IV"/>
    <property type="match status" value="1"/>
</dbReference>
<evidence type="ECO:0000313" key="13">
    <source>
        <dbReference type="Proteomes" id="UP000198635"/>
    </source>
</evidence>
<dbReference type="PROSITE" id="PS00486">
    <property type="entry name" value="DNA_MISMATCH_REPAIR_2"/>
    <property type="match status" value="1"/>
</dbReference>
<dbReference type="InterPro" id="IPR007695">
    <property type="entry name" value="DNA_mismatch_repair_MutS-lik_N"/>
</dbReference>
<gene>
    <name evidence="9" type="primary">mutS</name>
    <name evidence="12" type="ORF">SAMN04488082_11937</name>
</gene>
<dbReference type="Gene3D" id="3.30.420.110">
    <property type="entry name" value="MutS, connector domain"/>
    <property type="match status" value="1"/>
</dbReference>
<evidence type="ECO:0000259" key="11">
    <source>
        <dbReference type="PROSITE" id="PS00486"/>
    </source>
</evidence>
<dbReference type="GO" id="GO:0006298">
    <property type="term" value="P:mismatch repair"/>
    <property type="evidence" value="ECO:0007669"/>
    <property type="project" value="UniProtKB-UniRule"/>
</dbReference>
<reference evidence="13" key="1">
    <citation type="submission" date="2016-10" db="EMBL/GenBank/DDBJ databases">
        <authorList>
            <person name="Varghese N."/>
            <person name="Submissions S."/>
        </authorList>
    </citation>
    <scope>NUCLEOTIDE SEQUENCE [LARGE SCALE GENOMIC DNA]</scope>
    <source>
        <strain evidence="13">DSM 5918</strain>
    </source>
</reference>
<dbReference type="GO" id="GO:0030983">
    <property type="term" value="F:mismatched DNA binding"/>
    <property type="evidence" value="ECO:0007669"/>
    <property type="project" value="InterPro"/>
</dbReference>
<protein>
    <recommendedName>
        <fullName evidence="2 9">DNA mismatch repair protein MutS</fullName>
    </recommendedName>
</protein>
<dbReference type="Pfam" id="PF05188">
    <property type="entry name" value="MutS_II"/>
    <property type="match status" value="1"/>
</dbReference>
<dbReference type="Proteomes" id="UP000198635">
    <property type="component" value="Unassembled WGS sequence"/>
</dbReference>
<keyword evidence="4 9" id="KW-0227">DNA damage</keyword>
<dbReference type="Gene3D" id="3.40.1170.10">
    <property type="entry name" value="DNA repair protein MutS, domain I"/>
    <property type="match status" value="1"/>
</dbReference>
<keyword evidence="13" id="KW-1185">Reference proteome</keyword>
<dbReference type="GO" id="GO:0005829">
    <property type="term" value="C:cytosol"/>
    <property type="evidence" value="ECO:0007669"/>
    <property type="project" value="TreeGrafter"/>
</dbReference>
<keyword evidence="5 9" id="KW-0067">ATP-binding</keyword>
<dbReference type="InterPro" id="IPR007696">
    <property type="entry name" value="DNA_mismatch_repair_MutS_core"/>
</dbReference>
<sequence>MNTVKVTPMMEQYLRVKGEYPGTLVFFRMGDFFELFFEDAEIAARELQITLTSRNPGAENPVPMCGMPHHAIDEYLRQLLDKGYKVALCDQVEDPKQAKGLVKREVTRVLTPGTVVEDMNLDAKGHNFLGALYWDADLGGGLAWVDFSTGVWSGIQTRSEAVLWQWLTKMNPRELLLTETQALPKGLEQWQAKLSRYPQKSYFDERGARDKILRAQAVPSLQTLDLDDKPALIRCCGALLTYLELTQKRDLSHLAPFTPLDLSATLLLDEVTERNLELFRTMDGSKGRGTLWQVLDQTQTPMGGRLLETRMHQPFKDLGSILPVQELVAYLHDGDMIREDLRRALDKVYDLERLCTRIVVNRSTPKDFAALKASLGVLPRLHQALLELESPPPRLGALLRDWDDLDDVHDLLARALADSLPPVITEGGLFRPGFDATLDELMDLTDHGETALTDMLERERKACDIPKLKLGYTKVFGYYFELSRAVVAEPPAHFIRRQTLVNAERYITEELKLLEEKLLSASDRRKAREYQLFLALREEVAGHRSRFMHMGKILAELDCAQGLAHAARKWEWSRPELHDGLEIAIKGGRHPVVEAVQGRSGYIPNDLTLDDSGRVLLITGPNMAGKSTVLRQVALICILAQMGGFVPASKARLGLCDRIFSRVGASDNLAMGQSTFMVEMTETARILRQAGKRSLVILDEIGRGTSTFDGLSLAWAVAEELARRQGGIRTLFATHYHELTVLEERLPGVRNYNIAIKEWKGDIVFLRRMVPGPADRSYGIEVARLAGVPASVVTRAKEILAVLERHAPGGAKRNDFISRQVSLPGMAKAAVPQKQPEEHEVLTALKKLNVNELSPLDALTLLHQWKAMAGLS</sequence>
<dbReference type="SUPFAM" id="SSF53150">
    <property type="entry name" value="DNA repair protein MutS, domain II"/>
    <property type="match status" value="1"/>
</dbReference>
<dbReference type="FunFam" id="3.40.50.300:FF:000870">
    <property type="entry name" value="MutS protein homolog 4"/>
    <property type="match status" value="1"/>
</dbReference>
<dbReference type="InterPro" id="IPR045076">
    <property type="entry name" value="MutS"/>
</dbReference>
<dbReference type="InterPro" id="IPR007861">
    <property type="entry name" value="DNA_mismatch_repair_MutS_clamp"/>
</dbReference>
<evidence type="ECO:0000256" key="8">
    <source>
        <dbReference type="ARBA" id="ARBA00024647"/>
    </source>
</evidence>
<dbReference type="OrthoDB" id="9802448at2"/>
<dbReference type="PANTHER" id="PTHR11361">
    <property type="entry name" value="DNA MISMATCH REPAIR PROTEIN MUTS FAMILY MEMBER"/>
    <property type="match status" value="1"/>
</dbReference>
<dbReference type="SUPFAM" id="SSF52540">
    <property type="entry name" value="P-loop containing nucleoside triphosphate hydrolases"/>
    <property type="match status" value="1"/>
</dbReference>
<dbReference type="RefSeq" id="WP_092377820.1">
    <property type="nucleotide sequence ID" value="NZ_FORX01000019.1"/>
</dbReference>
<dbReference type="InterPro" id="IPR017261">
    <property type="entry name" value="DNA_mismatch_repair_MutS/MSH"/>
</dbReference>
<evidence type="ECO:0000256" key="3">
    <source>
        <dbReference type="ARBA" id="ARBA00022741"/>
    </source>
</evidence>
<evidence type="ECO:0000256" key="9">
    <source>
        <dbReference type="HAMAP-Rule" id="MF_00096"/>
    </source>
</evidence>
<dbReference type="FunFam" id="3.40.1170.10:FF:000001">
    <property type="entry name" value="DNA mismatch repair protein MutS"/>
    <property type="match status" value="1"/>
</dbReference>
<evidence type="ECO:0000313" key="12">
    <source>
        <dbReference type="EMBL" id="SFK28412.1"/>
    </source>
</evidence>